<dbReference type="EMBL" id="JROO01000020">
    <property type="protein sequence ID" value="KIH98726.1"/>
    <property type="molecule type" value="Genomic_DNA"/>
</dbReference>
<dbReference type="RefSeq" id="WP_040273116.1">
    <property type="nucleotide sequence ID" value="NZ_JROO01000020.1"/>
</dbReference>
<dbReference type="InterPro" id="IPR000772">
    <property type="entry name" value="Ricin_B_lectin"/>
</dbReference>
<feature type="signal peptide" evidence="5">
    <location>
        <begin position="1"/>
        <end position="24"/>
    </location>
</feature>
<dbReference type="SMART" id="SM00458">
    <property type="entry name" value="RICIN"/>
    <property type="match status" value="1"/>
</dbReference>
<accession>A0A0C2JBB0</accession>
<dbReference type="SUPFAM" id="SSF75005">
    <property type="entry name" value="Arabinanase/levansucrase/invertase"/>
    <property type="match status" value="1"/>
</dbReference>
<comment type="similarity">
    <text evidence="1 4">Belongs to the glycosyl hydrolase 43 family.</text>
</comment>
<protein>
    <submittedName>
        <fullName evidence="7">Beta-xylosidase</fullName>
    </submittedName>
</protein>
<dbReference type="CDD" id="cd00161">
    <property type="entry name" value="beta-trefoil_Ricin-like"/>
    <property type="match status" value="1"/>
</dbReference>
<evidence type="ECO:0000256" key="5">
    <source>
        <dbReference type="SAM" id="SignalP"/>
    </source>
</evidence>
<gene>
    <name evidence="7" type="ORF">LP52_11320</name>
</gene>
<organism evidence="7 8">
    <name type="scientific">Streptomonospora alba</name>
    <dbReference type="NCBI Taxonomy" id="183763"/>
    <lineage>
        <taxon>Bacteria</taxon>
        <taxon>Bacillati</taxon>
        <taxon>Actinomycetota</taxon>
        <taxon>Actinomycetes</taxon>
        <taxon>Streptosporangiales</taxon>
        <taxon>Nocardiopsidaceae</taxon>
        <taxon>Streptomonospora</taxon>
    </lineage>
</organism>
<dbReference type="PROSITE" id="PS50231">
    <property type="entry name" value="RICIN_B_LECTIN"/>
    <property type="match status" value="1"/>
</dbReference>
<keyword evidence="8" id="KW-1185">Reference proteome</keyword>
<dbReference type="CDD" id="cd18822">
    <property type="entry name" value="GH43_CtGH43-like"/>
    <property type="match status" value="1"/>
</dbReference>
<feature type="chain" id="PRO_5038587426" evidence="5">
    <location>
        <begin position="25"/>
        <end position="476"/>
    </location>
</feature>
<dbReference type="Gene3D" id="2.115.10.20">
    <property type="entry name" value="Glycosyl hydrolase domain, family 43"/>
    <property type="match status" value="1"/>
</dbReference>
<dbReference type="Proteomes" id="UP000031675">
    <property type="component" value="Unassembled WGS sequence"/>
</dbReference>
<evidence type="ECO:0000256" key="2">
    <source>
        <dbReference type="ARBA" id="ARBA00022801"/>
    </source>
</evidence>
<comment type="caution">
    <text evidence="7">The sequence shown here is derived from an EMBL/GenBank/DDBJ whole genome shotgun (WGS) entry which is preliminary data.</text>
</comment>
<evidence type="ECO:0000313" key="7">
    <source>
        <dbReference type="EMBL" id="KIH98726.1"/>
    </source>
</evidence>
<dbReference type="InterPro" id="IPR035992">
    <property type="entry name" value="Ricin_B-like_lectins"/>
</dbReference>
<dbReference type="PANTHER" id="PTHR22925">
    <property type="entry name" value="GLYCOSYL HYDROLASE 43 FAMILY MEMBER"/>
    <property type="match status" value="1"/>
</dbReference>
<evidence type="ECO:0000313" key="8">
    <source>
        <dbReference type="Proteomes" id="UP000031675"/>
    </source>
</evidence>
<dbReference type="Pfam" id="PF00652">
    <property type="entry name" value="Ricin_B_lectin"/>
    <property type="match status" value="1"/>
</dbReference>
<dbReference type="Pfam" id="PF04616">
    <property type="entry name" value="Glyco_hydro_43"/>
    <property type="match status" value="1"/>
</dbReference>
<dbReference type="AlphaFoldDB" id="A0A0C2JBB0"/>
<dbReference type="STRING" id="183763.LP52_11320"/>
<evidence type="ECO:0000256" key="1">
    <source>
        <dbReference type="ARBA" id="ARBA00009865"/>
    </source>
</evidence>
<dbReference type="InterPro" id="IPR023296">
    <property type="entry name" value="Glyco_hydro_beta-prop_sf"/>
</dbReference>
<dbReference type="GO" id="GO:0004553">
    <property type="term" value="F:hydrolase activity, hydrolyzing O-glycosyl compounds"/>
    <property type="evidence" value="ECO:0007669"/>
    <property type="project" value="InterPro"/>
</dbReference>
<evidence type="ECO:0000259" key="6">
    <source>
        <dbReference type="SMART" id="SM00458"/>
    </source>
</evidence>
<keyword evidence="5" id="KW-0732">Signal</keyword>
<dbReference type="Gene3D" id="2.80.10.50">
    <property type="match status" value="1"/>
</dbReference>
<dbReference type="OrthoDB" id="273314at2"/>
<keyword evidence="3 4" id="KW-0326">Glycosidase</keyword>
<dbReference type="InterPro" id="IPR006710">
    <property type="entry name" value="Glyco_hydro_43"/>
</dbReference>
<evidence type="ECO:0000256" key="3">
    <source>
        <dbReference type="ARBA" id="ARBA00023295"/>
    </source>
</evidence>
<proteinExistence type="inferred from homology"/>
<evidence type="ECO:0000256" key="4">
    <source>
        <dbReference type="RuleBase" id="RU361187"/>
    </source>
</evidence>
<dbReference type="GO" id="GO:0005975">
    <property type="term" value="P:carbohydrate metabolic process"/>
    <property type="evidence" value="ECO:0007669"/>
    <property type="project" value="InterPro"/>
</dbReference>
<reference evidence="8" key="1">
    <citation type="journal article" date="2015" name="Chem. Biol.">
        <title>Structure, bioactivity, and resistance mechanism of streptomonomicin, an unusual lasso Peptide from an understudied halophilic actinomycete.</title>
        <authorList>
            <person name="Metelev M."/>
            <person name="Tietz J.I."/>
            <person name="Melby J.O."/>
            <person name="Blair P.M."/>
            <person name="Zhu L."/>
            <person name="Livnat I."/>
            <person name="Severinov K."/>
            <person name="Mitchell D.A."/>
        </authorList>
    </citation>
    <scope>NUCLEOTIDE SEQUENCE [LARGE SCALE GENOMIC DNA]</scope>
    <source>
        <strain evidence="8">YIM 90003</strain>
    </source>
</reference>
<feature type="domain" description="Ricin B lectin" evidence="6">
    <location>
        <begin position="340"/>
        <end position="476"/>
    </location>
</feature>
<dbReference type="SUPFAM" id="SSF50370">
    <property type="entry name" value="Ricin B-like lectins"/>
    <property type="match status" value="1"/>
</dbReference>
<name>A0A0C2JBB0_9ACTN</name>
<keyword evidence="2 4" id="KW-0378">Hydrolase</keyword>
<sequence>MSTQRLRILIVVGLLSLVAPSAAAGTAHAEPVTVTNGTRFTDTSGDPLHAHGGGVLEVGDYYYWFGENRGDDSRFEYVSVYRSRDLKNWEFRNHVLTQQSDPELQTANIERPKVIYNDRTDQYVMWMHKENGQDYSEARAAVAVSDTVDGDYRWLGSFRPLDHMSRDITAFVDDDGTGYMISSARNNYDLHIYRLSPDYTEVEELVANPWPGGHREAPAMFQRNGVYYLVTSGATGWDPNQQQYATADCIGCEWSGWSDLGNSTGYGSQTTFVLPVEGSERTSYLYMGDRWAGADGGVPNESEYVWLPLRFPGGRTLAMDYHSRISIDTATGQVEGLGGSFQELAARHSGKCLDVVDGSDSAGAELVQYACHGGGNQQWSVEDTGSGYARITAMHSGMCLDVQGGSTETGAVAVQSACDGSASQQWSFEDAGGGYSRIVARHSGLCLDVSDESSQDSARVIQWTCTGGGNQQWSRT</sequence>
<dbReference type="PANTHER" id="PTHR22925:SF3">
    <property type="entry name" value="GLYCOSYL HYDROLASE FAMILY PROTEIN 43"/>
    <property type="match status" value="1"/>
</dbReference>